<dbReference type="Proteomes" id="UP000243423">
    <property type="component" value="Nucleomorph 1"/>
</dbReference>
<protein>
    <submittedName>
        <fullName evidence="7">Transcription initiation factor IID SU beta</fullName>
    </submittedName>
</protein>
<dbReference type="Gene3D" id="1.10.20.10">
    <property type="entry name" value="Histone, subunit A"/>
    <property type="match status" value="1"/>
</dbReference>
<geneLocation type="nucleomorph" evidence="7"/>
<dbReference type="CDD" id="cd08048">
    <property type="entry name" value="HFD_TAF11"/>
    <property type="match status" value="1"/>
</dbReference>
<keyword evidence="7" id="KW-0648">Protein biosynthesis</keyword>
<name>F2HHH8_9CRYP</name>
<evidence type="ECO:0000313" key="7">
    <source>
        <dbReference type="EMBL" id="AEA38774.1"/>
    </source>
</evidence>
<dbReference type="GO" id="GO:0051123">
    <property type="term" value="P:RNA polymerase II preinitiation complex assembly"/>
    <property type="evidence" value="ECO:0007669"/>
    <property type="project" value="InterPro"/>
</dbReference>
<dbReference type="GO" id="GO:0005669">
    <property type="term" value="C:transcription factor TFIID complex"/>
    <property type="evidence" value="ECO:0007669"/>
    <property type="project" value="InterPro"/>
</dbReference>
<comment type="subcellular location">
    <subcellularLocation>
        <location evidence="1">Nucleus</location>
    </subcellularLocation>
</comment>
<evidence type="ECO:0000256" key="1">
    <source>
        <dbReference type="ARBA" id="ARBA00004123"/>
    </source>
</evidence>
<comment type="similarity">
    <text evidence="2">Belongs to the TAF11 family.</text>
</comment>
<proteinExistence type="inferred from homology"/>
<keyword evidence="3" id="KW-0805">Transcription regulation</keyword>
<dbReference type="GeneID" id="10446950"/>
<evidence type="ECO:0000256" key="5">
    <source>
        <dbReference type="ARBA" id="ARBA00023242"/>
    </source>
</evidence>
<keyword evidence="5" id="KW-0539">Nucleus</keyword>
<evidence type="ECO:0000313" key="8">
    <source>
        <dbReference type="Proteomes" id="UP000243423"/>
    </source>
</evidence>
<dbReference type="PANTHER" id="PTHR13218:SF8">
    <property type="entry name" value="TRANSCRIPTION INITIATION FACTOR TFIID SUBUNIT 11"/>
    <property type="match status" value="1"/>
</dbReference>
<dbReference type="InterPro" id="IPR045127">
    <property type="entry name" value="TAF11-like"/>
</dbReference>
<dbReference type="InterPro" id="IPR006809">
    <property type="entry name" value="TAFII28_dom"/>
</dbReference>
<evidence type="ECO:0000256" key="4">
    <source>
        <dbReference type="ARBA" id="ARBA00023163"/>
    </source>
</evidence>
<dbReference type="PANTHER" id="PTHR13218">
    <property type="entry name" value="TRANSCRIPTION INITIATION FACTOR TFIID SUBUNIT 11-RELATED"/>
    <property type="match status" value="1"/>
</dbReference>
<dbReference type="RefSeq" id="XP_003239672.1">
    <property type="nucleotide sequence ID" value="XM_003239624.1"/>
</dbReference>
<evidence type="ECO:0000259" key="6">
    <source>
        <dbReference type="Pfam" id="PF04719"/>
    </source>
</evidence>
<dbReference type="SUPFAM" id="SSF47113">
    <property type="entry name" value="Histone-fold"/>
    <property type="match status" value="1"/>
</dbReference>
<feature type="domain" description="TAFII28-like protein" evidence="6">
    <location>
        <begin position="31"/>
        <end position="121"/>
    </location>
</feature>
<keyword evidence="4" id="KW-0804">Transcription</keyword>
<dbReference type="AlphaFoldDB" id="F2HHH8"/>
<evidence type="ECO:0000256" key="3">
    <source>
        <dbReference type="ARBA" id="ARBA00023015"/>
    </source>
</evidence>
<dbReference type="GO" id="GO:0046982">
    <property type="term" value="F:protein heterodimerization activity"/>
    <property type="evidence" value="ECO:0007669"/>
    <property type="project" value="InterPro"/>
</dbReference>
<keyword evidence="7" id="KW-0542">Nucleomorph</keyword>
<gene>
    <name evidence="7" type="primary">taf30</name>
    <name evidence="7" type="ORF">CPARA_1gp116</name>
</gene>
<evidence type="ECO:0000256" key="2">
    <source>
        <dbReference type="ARBA" id="ARBA00009788"/>
    </source>
</evidence>
<sequence length="135" mass="16235">MKIVKNYKYLKFCKKKINEVYSTEISEYNKIQIFNNDQLTRYGYYRRCDFKKDKIKKIITMCNPLLKNINSSDPLIIGLKCLLKSFVGELIEVCRKVMYEKKDSTQWNNSPVQPIHLNEVLARFFETKNELRLFF</sequence>
<accession>F2HHH8</accession>
<dbReference type="EMBL" id="CP002172">
    <property type="protein sequence ID" value="AEA38774.1"/>
    <property type="molecule type" value="Genomic_DNA"/>
</dbReference>
<dbReference type="Pfam" id="PF04719">
    <property type="entry name" value="TAFII28"/>
    <property type="match status" value="1"/>
</dbReference>
<reference evidence="7 8" key="1">
    <citation type="journal article" date="2011" name="Genome Biol. Evol.">
        <title>Complete nucleomorph genome sequence of the nonphotosynthetic alga Cryptomonas paramecium reveals a core nucleomorph gene set.</title>
        <authorList>
            <person name="Tanifuji G."/>
            <person name="Onodera N.T."/>
            <person name="Wheeler T.J."/>
            <person name="Dlutek M."/>
            <person name="Donaher N."/>
            <person name="Archibald J.M."/>
        </authorList>
    </citation>
    <scope>NUCLEOTIDE SEQUENCE [LARGE SCALE GENOMIC DNA]</scope>
    <source>
        <strain evidence="7 8">CCAP977/2A</strain>
    </source>
</reference>
<dbReference type="InterPro" id="IPR009072">
    <property type="entry name" value="Histone-fold"/>
</dbReference>
<organism evidence="7 8">
    <name type="scientific">Cryptomonas paramaecium</name>
    <dbReference type="NCBI Taxonomy" id="2898"/>
    <lineage>
        <taxon>Eukaryota</taxon>
        <taxon>Cryptophyceae</taxon>
        <taxon>Cryptomonadales</taxon>
        <taxon>Cryptomonadaceae</taxon>
        <taxon>Cryptomonas</taxon>
    </lineage>
</organism>
<dbReference type="GO" id="GO:0003743">
    <property type="term" value="F:translation initiation factor activity"/>
    <property type="evidence" value="ECO:0007669"/>
    <property type="project" value="UniProtKB-KW"/>
</dbReference>
<dbReference type="GO" id="GO:0016251">
    <property type="term" value="F:RNA polymerase II general transcription initiation factor activity"/>
    <property type="evidence" value="ECO:0007669"/>
    <property type="project" value="TreeGrafter"/>
</dbReference>
<keyword evidence="7" id="KW-0396">Initiation factor</keyword>